<proteinExistence type="predicted"/>
<dbReference type="EMBL" id="JBHSAB010000004">
    <property type="protein sequence ID" value="MFC3908226.1"/>
    <property type="molecule type" value="Genomic_DNA"/>
</dbReference>
<keyword evidence="2" id="KW-0472">Membrane</keyword>
<feature type="transmembrane region" description="Helical" evidence="2">
    <location>
        <begin position="809"/>
        <end position="827"/>
    </location>
</feature>
<protein>
    <submittedName>
        <fullName evidence="3">Uncharacterized protein</fullName>
    </submittedName>
</protein>
<gene>
    <name evidence="3" type="ORF">ACFORL_03945</name>
</gene>
<feature type="region of interest" description="Disordered" evidence="1">
    <location>
        <begin position="66"/>
        <end position="87"/>
    </location>
</feature>
<accession>A0ABV8CDB7</accession>
<reference evidence="4" key="1">
    <citation type="journal article" date="2019" name="Int. J. Syst. Evol. Microbiol.">
        <title>The Global Catalogue of Microorganisms (GCM) 10K type strain sequencing project: providing services to taxonomists for standard genome sequencing and annotation.</title>
        <authorList>
            <consortium name="The Broad Institute Genomics Platform"/>
            <consortium name="The Broad Institute Genome Sequencing Center for Infectious Disease"/>
            <person name="Wu L."/>
            <person name="Ma J."/>
        </authorList>
    </citation>
    <scope>NUCLEOTIDE SEQUENCE [LARGE SCALE GENOMIC DNA]</scope>
    <source>
        <strain evidence="4">CCUG 59858</strain>
    </source>
</reference>
<evidence type="ECO:0000313" key="4">
    <source>
        <dbReference type="Proteomes" id="UP001595758"/>
    </source>
</evidence>
<evidence type="ECO:0000313" key="3">
    <source>
        <dbReference type="EMBL" id="MFC3908226.1"/>
    </source>
</evidence>
<keyword evidence="4" id="KW-1185">Reference proteome</keyword>
<feature type="region of interest" description="Disordered" evidence="1">
    <location>
        <begin position="129"/>
        <end position="153"/>
    </location>
</feature>
<name>A0ABV8CDB7_9GAMM</name>
<dbReference type="Proteomes" id="UP001595758">
    <property type="component" value="Unassembled WGS sequence"/>
</dbReference>
<organism evidence="3 4">
    <name type="scientific">Legionella dresdenensis</name>
    <dbReference type="NCBI Taxonomy" id="450200"/>
    <lineage>
        <taxon>Bacteria</taxon>
        <taxon>Pseudomonadati</taxon>
        <taxon>Pseudomonadota</taxon>
        <taxon>Gammaproteobacteria</taxon>
        <taxon>Legionellales</taxon>
        <taxon>Legionellaceae</taxon>
        <taxon>Legionella</taxon>
    </lineage>
</organism>
<sequence>MVKPIEVIREKLSQLPDPIDPGNNQIRYGQLYRDVEIHDVRASENEATRNERQRFWDEQKIQRHLKQRQRQTRYQTSWRNWESDHKRKQQLRRQNRSQFWQNRSERYRRQNLEREQYWQEYWQSRTETRQINDQNRESHHSNLSTVRSEERNQSNNLRIQNRENFWQVYRDSVPNHELRTTARQNQRQQLRQDNNNQLNEAISYWTGYWPEQERMATQDRDTDALVWSHFWQNMDDNYQHQDRETANERSLRSTARAEQYTIETQQRQNDRNTDRNARSEAQQAFIQAREAYWQNYWLSRARSHTEQLQTQRQNHDIFLLHQTTEYHNNRQQRVAEQENYWTDYNNANDEEDRQRAQFINDFWGNFFTSNAIIDDSIAQAWRNYWPNQAISYEEQDWIHSLASLRSRINTSLARQQQDIAREQNRFNTRQLQQRYDEQLEQHSAGWQQFWINDTVNERAFLQQSTIRNNQVWYALRAEASGAENALTDILTLFANSIQIQLSADYLAIQNSTHLFLQLREPIYLQNIATAQRSYTVNSIAISTTYQQLKQQHLLYWQNYWPGLAQERAGNDAARLLEQNNEWEQRYQVSAYKDEARRQGWLAYWQDRNSAQTFNGQQFKLQWENFWQNRRETIENADRQIGADRSEFWHRLTEERRCEDEQVSARNNFWRDNNFYLPVFYGALAHGATRIFSRPIQNILFKSYEFVIDFCRFVIRFFADAGYYSYYLFSYAIRYFNRAISYALLLIYEQLQLIAIPVVRNNYHAILHAGEYGYQAALKVGRVLFSGLKTLEQNIKASYLLINKWYHHTLLFLTAQLRLAYLTLSFWLSYPLRTLYHGLALLEIIIKYLFIKLSSLIVVLFVKAAATFLSLSFLAISICSSVSNSFALSIYQLLHTAAYKSAELISLWYIKLSHLWTTHTTAFIHNLTDRLRPYYRFGADFFNRSLEMLAIGSIYSYRVVHGIYRYCEYYLTRLARFIHRNGSIAFYQGNFVITGFIEQIILRNISILFKKALEMLQAIYYPSAYALAIGFHYVKEFILTAVIKSWRAITSLTAFLQQCAERLFIPPALKLHTALSESYLALKNLAFHSGYHLHTGMIQISNKFIDFTHFCKRKAGIAAYYSLEKLQIIIHHGIRALHWLASQFSLLLVKIYYPVRSAISLSSFTLLNLFTDCYQAIMRAAAYLWHICIEALEDIFIPLAQAIYDSSLEIVYLTENILINSYRTLEGTAMSAAEYISNPLNHARQALGFFAHKTKDAGKSASDHTSKAVDYSVLAASEMIGAVAIKGKELFQDIAKHGEEAGETTKRAIYRFASDLNPTSAFWRRYEERVLFTNADEYQRLPNIRGGAARESTLNTQDIPIPAPR</sequence>
<evidence type="ECO:0000256" key="1">
    <source>
        <dbReference type="SAM" id="MobiDB-lite"/>
    </source>
</evidence>
<dbReference type="RefSeq" id="WP_382341306.1">
    <property type="nucleotide sequence ID" value="NZ_JBHSAB010000004.1"/>
</dbReference>
<keyword evidence="2" id="KW-1133">Transmembrane helix</keyword>
<evidence type="ECO:0000256" key="2">
    <source>
        <dbReference type="SAM" id="Phobius"/>
    </source>
</evidence>
<keyword evidence="2" id="KW-0812">Transmembrane</keyword>
<comment type="caution">
    <text evidence="3">The sequence shown here is derived from an EMBL/GenBank/DDBJ whole genome shotgun (WGS) entry which is preliminary data.</text>
</comment>
<feature type="compositionally biased region" description="Basic and acidic residues" evidence="1">
    <location>
        <begin position="129"/>
        <end position="140"/>
    </location>
</feature>
<feature type="transmembrane region" description="Helical" evidence="2">
    <location>
        <begin position="712"/>
        <end position="732"/>
    </location>
</feature>